<name>A0A5K7YSV2_9BACT</name>
<reference evidence="1 2" key="1">
    <citation type="submission" date="2019-11" db="EMBL/GenBank/DDBJ databases">
        <title>Comparative genomics of hydrocarbon-degrading Desulfosarcina strains.</title>
        <authorList>
            <person name="Watanabe M."/>
            <person name="Kojima H."/>
            <person name="Fukui M."/>
        </authorList>
    </citation>
    <scope>NUCLEOTIDE SEQUENCE [LARGE SCALE GENOMIC DNA]</scope>
    <source>
        <strain evidence="1 2">PL12</strain>
    </source>
</reference>
<organism evidence="1 2">
    <name type="scientific">Desulfosarcina alkanivorans</name>
    <dbReference type="NCBI Taxonomy" id="571177"/>
    <lineage>
        <taxon>Bacteria</taxon>
        <taxon>Pseudomonadati</taxon>
        <taxon>Thermodesulfobacteriota</taxon>
        <taxon>Desulfobacteria</taxon>
        <taxon>Desulfobacterales</taxon>
        <taxon>Desulfosarcinaceae</taxon>
        <taxon>Desulfosarcina</taxon>
    </lineage>
</organism>
<gene>
    <name evidence="1" type="ORF">DSCA_54050</name>
</gene>
<accession>A0A5K7YSV2</accession>
<dbReference type="RefSeq" id="WP_155319302.1">
    <property type="nucleotide sequence ID" value="NZ_AP021874.1"/>
</dbReference>
<evidence type="ECO:0000313" key="2">
    <source>
        <dbReference type="Proteomes" id="UP000427906"/>
    </source>
</evidence>
<evidence type="ECO:0000313" key="1">
    <source>
        <dbReference type="EMBL" id="BBO71475.1"/>
    </source>
</evidence>
<dbReference type="KEGG" id="dalk:DSCA_54050"/>
<dbReference type="OrthoDB" id="5421998at2"/>
<proteinExistence type="predicted"/>
<sequence length="62" mass="7056">MEKQDVIKIAEGLRLIEEGVETIQAVMKEKKIKSLKDVAAELIPFFKKDDDSLTESIITHLE</sequence>
<protein>
    <submittedName>
        <fullName evidence="1">Uncharacterized protein</fullName>
    </submittedName>
</protein>
<dbReference type="AlphaFoldDB" id="A0A5K7YSV2"/>
<dbReference type="Proteomes" id="UP000427906">
    <property type="component" value="Chromosome"/>
</dbReference>
<dbReference type="EMBL" id="AP021874">
    <property type="protein sequence ID" value="BBO71475.1"/>
    <property type="molecule type" value="Genomic_DNA"/>
</dbReference>
<keyword evidence="2" id="KW-1185">Reference proteome</keyword>